<dbReference type="GO" id="GO:0000445">
    <property type="term" value="C:THO complex part of transcription export complex"/>
    <property type="evidence" value="ECO:0007669"/>
    <property type="project" value="TreeGrafter"/>
</dbReference>
<dbReference type="GeneID" id="111438710"/>
<dbReference type="GO" id="GO:0006406">
    <property type="term" value="P:mRNA export from nucleus"/>
    <property type="evidence" value="ECO:0007669"/>
    <property type="project" value="InterPro"/>
</dbReference>
<gene>
    <name evidence="5 6" type="primary">LOC111438710</name>
</gene>
<evidence type="ECO:0000313" key="4">
    <source>
        <dbReference type="Proteomes" id="UP000504609"/>
    </source>
</evidence>
<keyword evidence="2" id="KW-0677">Repeat</keyword>
<dbReference type="RefSeq" id="XP_022932318.1">
    <property type="nucleotide sequence ID" value="XM_023076550.1"/>
</dbReference>
<sequence length="119" mass="13712">MPVMGNSHSKMSSVVENININITYKPDGTHIAVGNSDDELTILDVRKFKPVHKRKFNYEPNVQMGRTVHQIPCRGATNSVEWNPKHNFNLLLWLAMTRTSIRLMKVFLGSLCWKCMINR</sequence>
<dbReference type="RefSeq" id="XP_022932320.1">
    <property type="nucleotide sequence ID" value="XM_023076552.1"/>
</dbReference>
<dbReference type="Pfam" id="PF12894">
    <property type="entry name" value="ANAPC4_WD40"/>
    <property type="match status" value="1"/>
</dbReference>
<dbReference type="InterPro" id="IPR024977">
    <property type="entry name" value="Apc4-like_WD40_dom"/>
</dbReference>
<accession>A0A6J1F1C1</accession>
<dbReference type="SUPFAM" id="SSF117289">
    <property type="entry name" value="Nucleoporin domain"/>
    <property type="match status" value="1"/>
</dbReference>
<feature type="domain" description="Anaphase-promoting complex subunit 4-like WD40" evidence="3">
    <location>
        <begin position="21"/>
        <end position="60"/>
    </location>
</feature>
<organism evidence="4 5">
    <name type="scientific">Cucurbita moschata</name>
    <name type="common">Winter crookneck squash</name>
    <name type="synonym">Cucurbita pepo var. moschata</name>
    <dbReference type="NCBI Taxonomy" id="3662"/>
    <lineage>
        <taxon>Eukaryota</taxon>
        <taxon>Viridiplantae</taxon>
        <taxon>Streptophyta</taxon>
        <taxon>Embryophyta</taxon>
        <taxon>Tracheophyta</taxon>
        <taxon>Spermatophyta</taxon>
        <taxon>Magnoliopsida</taxon>
        <taxon>eudicotyledons</taxon>
        <taxon>Gunneridae</taxon>
        <taxon>Pentapetalae</taxon>
        <taxon>rosids</taxon>
        <taxon>fabids</taxon>
        <taxon>Cucurbitales</taxon>
        <taxon>Cucurbitaceae</taxon>
        <taxon>Cucurbiteae</taxon>
        <taxon>Cucurbita</taxon>
    </lineage>
</organism>
<dbReference type="InterPro" id="IPR015943">
    <property type="entry name" value="WD40/YVTN_repeat-like_dom_sf"/>
</dbReference>
<protein>
    <submittedName>
        <fullName evidence="5 6">THO complex subunit 3-like isoform X1</fullName>
    </submittedName>
</protein>
<proteinExistence type="predicted"/>
<reference evidence="5 6" key="1">
    <citation type="submission" date="2025-04" db="UniProtKB">
        <authorList>
            <consortium name="RefSeq"/>
        </authorList>
    </citation>
    <scope>IDENTIFICATION</scope>
    <source>
        <tissue evidence="5 6">Young leaves</tissue>
    </source>
</reference>
<dbReference type="Gene3D" id="2.130.10.10">
    <property type="entry name" value="YVTN repeat-like/Quinoprotein amine dehydrogenase"/>
    <property type="match status" value="1"/>
</dbReference>
<dbReference type="PANTHER" id="PTHR22839:SF0">
    <property type="entry name" value="THO COMPLEX SUBUNIT 3"/>
    <property type="match status" value="1"/>
</dbReference>
<evidence type="ECO:0000259" key="3">
    <source>
        <dbReference type="Pfam" id="PF12894"/>
    </source>
</evidence>
<evidence type="ECO:0000313" key="5">
    <source>
        <dbReference type="RefSeq" id="XP_022932318.1"/>
    </source>
</evidence>
<dbReference type="InterPro" id="IPR040132">
    <property type="entry name" value="Tex1/THOC3"/>
</dbReference>
<dbReference type="Proteomes" id="UP000504609">
    <property type="component" value="Unplaced"/>
</dbReference>
<dbReference type="PANTHER" id="PTHR22839">
    <property type="entry name" value="THO COMPLEX SUBUNIT 3 THO3"/>
    <property type="match status" value="1"/>
</dbReference>
<dbReference type="KEGG" id="cmos:111438710"/>
<keyword evidence="4" id="KW-1185">Reference proteome</keyword>
<name>A0A6J1F1C1_CUCMO</name>
<evidence type="ECO:0000313" key="6">
    <source>
        <dbReference type="RefSeq" id="XP_022932320.1"/>
    </source>
</evidence>
<evidence type="ECO:0000256" key="1">
    <source>
        <dbReference type="ARBA" id="ARBA00022574"/>
    </source>
</evidence>
<evidence type="ECO:0000256" key="2">
    <source>
        <dbReference type="ARBA" id="ARBA00022737"/>
    </source>
</evidence>
<keyword evidence="1" id="KW-0853">WD repeat</keyword>
<dbReference type="AlphaFoldDB" id="A0A6J1F1C1"/>